<feature type="region of interest" description="Disordered" evidence="1">
    <location>
        <begin position="380"/>
        <end position="409"/>
    </location>
</feature>
<dbReference type="Pfam" id="PF23287">
    <property type="entry name" value="KOW7_SPT5"/>
    <property type="match status" value="1"/>
</dbReference>
<dbReference type="GO" id="GO:0003729">
    <property type="term" value="F:mRNA binding"/>
    <property type="evidence" value="ECO:0007669"/>
    <property type="project" value="TreeGrafter"/>
</dbReference>
<evidence type="ECO:0000259" key="2">
    <source>
        <dbReference type="SMART" id="SM00739"/>
    </source>
</evidence>
<proteinExistence type="predicted"/>
<dbReference type="CDD" id="cd06085">
    <property type="entry name" value="KOW_Spt5_5"/>
    <property type="match status" value="1"/>
</dbReference>
<dbReference type="CDD" id="cd06086">
    <property type="entry name" value="KOW_Spt5_6"/>
    <property type="match status" value="1"/>
</dbReference>
<dbReference type="Pfam" id="PF23291">
    <property type="entry name" value="KOW4_SPT5"/>
    <property type="match status" value="1"/>
</dbReference>
<dbReference type="GO" id="GO:0032044">
    <property type="term" value="C:DSIF complex"/>
    <property type="evidence" value="ECO:0007669"/>
    <property type="project" value="TreeGrafter"/>
</dbReference>
<feature type="domain" description="KOW" evidence="2">
    <location>
        <begin position="408"/>
        <end position="435"/>
    </location>
</feature>
<dbReference type="InterPro" id="IPR041977">
    <property type="entry name" value="KOW_Spt5_4"/>
</dbReference>
<feature type="region of interest" description="Disordered" evidence="1">
    <location>
        <begin position="457"/>
        <end position="481"/>
    </location>
</feature>
<keyword evidence="4" id="KW-1185">Reference proteome</keyword>
<evidence type="ECO:0000313" key="3">
    <source>
        <dbReference type="EMBL" id="CAI8005834.1"/>
    </source>
</evidence>
<keyword evidence="3" id="KW-0648">Protein biosynthesis</keyword>
<feature type="domain" description="KOW" evidence="2">
    <location>
        <begin position="717"/>
        <end position="744"/>
    </location>
</feature>
<organism evidence="3 4">
    <name type="scientific">Geodia barretti</name>
    <name type="common">Barrett's horny sponge</name>
    <dbReference type="NCBI Taxonomy" id="519541"/>
    <lineage>
        <taxon>Eukaryota</taxon>
        <taxon>Metazoa</taxon>
        <taxon>Porifera</taxon>
        <taxon>Demospongiae</taxon>
        <taxon>Heteroscleromorpha</taxon>
        <taxon>Tetractinellida</taxon>
        <taxon>Astrophorina</taxon>
        <taxon>Geodiidae</taxon>
        <taxon>Geodia</taxon>
    </lineage>
</organism>
<dbReference type="AlphaFoldDB" id="A0AA35R6S3"/>
<dbReference type="GO" id="GO:0006357">
    <property type="term" value="P:regulation of transcription by RNA polymerase II"/>
    <property type="evidence" value="ECO:0007669"/>
    <property type="project" value="InterPro"/>
</dbReference>
<comment type="caution">
    <text evidence="3">The sequence shown here is derived from an EMBL/GenBank/DDBJ whole genome shotgun (WGS) entry which is preliminary data.</text>
</comment>
<dbReference type="InterPro" id="IPR041980">
    <property type="entry name" value="KOW_Spt5_6_metazoa"/>
</dbReference>
<gene>
    <name evidence="3" type="ORF">GBAR_LOCUS4431</name>
</gene>
<dbReference type="InterPro" id="IPR005824">
    <property type="entry name" value="KOW"/>
</dbReference>
<feature type="region of interest" description="Disordered" evidence="1">
    <location>
        <begin position="637"/>
        <end position="657"/>
    </location>
</feature>
<dbReference type="InterPro" id="IPR057936">
    <property type="entry name" value="KOWx_Spt5"/>
</dbReference>
<keyword evidence="3" id="KW-0251">Elongation factor</keyword>
<dbReference type="GO" id="GO:0003746">
    <property type="term" value="F:translation elongation factor activity"/>
    <property type="evidence" value="ECO:0007669"/>
    <property type="project" value="UniProtKB-KW"/>
</dbReference>
<dbReference type="Gene3D" id="2.30.30.30">
    <property type="match status" value="1"/>
</dbReference>
<dbReference type="InterPro" id="IPR039659">
    <property type="entry name" value="SPT5"/>
</dbReference>
<feature type="compositionally biased region" description="Gly residues" evidence="1">
    <location>
        <begin position="385"/>
        <end position="395"/>
    </location>
</feature>
<dbReference type="Pfam" id="PF23288">
    <property type="entry name" value="KOW6_SPT5"/>
    <property type="match status" value="1"/>
</dbReference>
<dbReference type="InterPro" id="IPR057934">
    <property type="entry name" value="KOW_Spt5_7"/>
</dbReference>
<dbReference type="Pfam" id="PF23290">
    <property type="entry name" value="KOW5_SPT5"/>
    <property type="match status" value="1"/>
</dbReference>
<accession>A0AA35R6S3</accession>
<feature type="region of interest" description="Disordered" evidence="1">
    <location>
        <begin position="570"/>
        <end position="616"/>
    </location>
</feature>
<dbReference type="InterPro" id="IPR041978">
    <property type="entry name" value="KOW_Spt5_5"/>
</dbReference>
<feature type="domain" description="KOW" evidence="2">
    <location>
        <begin position="63"/>
        <end position="90"/>
    </location>
</feature>
<dbReference type="InterPro" id="IPR014722">
    <property type="entry name" value="Rib_uL2_dom2"/>
</dbReference>
<reference evidence="3" key="1">
    <citation type="submission" date="2023-03" db="EMBL/GenBank/DDBJ databases">
        <authorList>
            <person name="Steffen K."/>
            <person name="Cardenas P."/>
        </authorList>
    </citation>
    <scope>NUCLEOTIDE SEQUENCE</scope>
</reference>
<sequence>MPLAQYQLGDMVQLDPQTVGVIVRLEKEAFKVLTQHGKEVNAKPHALQLRKSRGVALDSRQNEITSRDVVKVIQGPHIHKQGEIKHVFRGNVFLIVRDQVENGGIVVAKAKHVELAGGTSHAASSISTGFMPQSPRLSSPAPHRGPGTVSISSSAITTVLVASSATTCTCCIFCHYYHTCCIFCHYYRTCYIFCHYYRTCCIFCHYYRTCCIFCHYYRTCCIFCHYYHTCCIFCHYYHTCCIFCHYYHTCCIFCHYYRTCCIFCHYYHTCCIFCHYYHTCCIFCHYYHTCCIFCHYYHTCCIFCHYYLLVASSATTTILVASSATTTILVASSATTTILVASSATTTILVASSATTTVLVASSATTTVLVASSATTTKYVHNSRPGGGGGGGGGRGRGRGRGRGGRDTSIIGNTVRIVMGPYKGYVGIVKDATESTARVELHTSCNTISVDRSRLQSVTGQDRGGMTSTWGRTPAFGSQTPMVGSMTPSYGSMTPMHGGPGGRTPMYGSLTPMHGDGGRTPSYGYMTPSHDPSQTPLHGSSAWDPSVANTPHRSGILTSPLLVPDDWGFPYGESGSTPSPASYTNPATPGGASYDNPATPSPVGMPESPQGSTYSSGQYNARTPMYHSDYMTPSPAISPLTPGSMDFSPRTPGSPMEGGTAGLLPTDIEVLVKDNFESPHANKTGVVRAIAGKMASVYLYDTGHEVDIPTRYLEPTAPKKLDKVKGITGPNKGLIGALINIDEGDGIVKLDADSALKIIALDNLAKYVPKQQ</sequence>
<feature type="region of interest" description="Disordered" evidence="1">
    <location>
        <begin position="529"/>
        <end position="549"/>
    </location>
</feature>
<protein>
    <submittedName>
        <fullName evidence="3">Transcription elongation factor SPT5</fullName>
    </submittedName>
</protein>
<feature type="compositionally biased region" description="Polar residues" evidence="1">
    <location>
        <begin position="574"/>
        <end position="587"/>
    </location>
</feature>
<evidence type="ECO:0000313" key="4">
    <source>
        <dbReference type="Proteomes" id="UP001174909"/>
    </source>
</evidence>
<dbReference type="PANTHER" id="PTHR11125">
    <property type="entry name" value="SUPPRESSOR OF TY 5"/>
    <property type="match status" value="1"/>
</dbReference>
<dbReference type="Pfam" id="PF23037">
    <property type="entry name" value="KOWx_SPT5"/>
    <property type="match status" value="1"/>
</dbReference>
<dbReference type="Proteomes" id="UP001174909">
    <property type="component" value="Unassembled WGS sequence"/>
</dbReference>
<dbReference type="CDD" id="cd06084">
    <property type="entry name" value="KOW_Spt5_4"/>
    <property type="match status" value="1"/>
</dbReference>
<evidence type="ECO:0000256" key="1">
    <source>
        <dbReference type="SAM" id="MobiDB-lite"/>
    </source>
</evidence>
<dbReference type="PANTHER" id="PTHR11125:SF7">
    <property type="entry name" value="TRANSCRIPTION ELONGATION FACTOR SPT5"/>
    <property type="match status" value="1"/>
</dbReference>
<dbReference type="EMBL" id="CASHTH010000637">
    <property type="protein sequence ID" value="CAI8005834.1"/>
    <property type="molecule type" value="Genomic_DNA"/>
</dbReference>
<dbReference type="GO" id="GO:0006368">
    <property type="term" value="P:transcription elongation by RNA polymerase II"/>
    <property type="evidence" value="ECO:0007669"/>
    <property type="project" value="TreeGrafter"/>
</dbReference>
<name>A0AA35R6S3_GEOBA</name>
<dbReference type="SMART" id="SM00739">
    <property type="entry name" value="KOW"/>
    <property type="match status" value="3"/>
</dbReference>
<dbReference type="GO" id="GO:0032784">
    <property type="term" value="P:regulation of DNA-templated transcription elongation"/>
    <property type="evidence" value="ECO:0007669"/>
    <property type="project" value="InterPro"/>
</dbReference>